<feature type="compositionally biased region" description="Basic and acidic residues" evidence="1">
    <location>
        <begin position="114"/>
        <end position="125"/>
    </location>
</feature>
<gene>
    <name evidence="2" type="ORF">BCR38DRAFT_407119</name>
</gene>
<dbReference type="GeneID" id="63774342"/>
<name>A0A1Y2E758_9PEZI</name>
<dbReference type="RefSeq" id="XP_040717730.1">
    <property type="nucleotide sequence ID" value="XM_040858130.1"/>
</dbReference>
<evidence type="ECO:0000313" key="3">
    <source>
        <dbReference type="Proteomes" id="UP000193689"/>
    </source>
</evidence>
<dbReference type="OrthoDB" id="524326at2759"/>
<protein>
    <submittedName>
        <fullName evidence="2">Uncharacterized protein</fullName>
    </submittedName>
</protein>
<dbReference type="EMBL" id="MCFJ01000004">
    <property type="protein sequence ID" value="ORY67106.1"/>
    <property type="molecule type" value="Genomic_DNA"/>
</dbReference>
<dbReference type="AlphaFoldDB" id="A0A1Y2E758"/>
<evidence type="ECO:0000313" key="2">
    <source>
        <dbReference type="EMBL" id="ORY67106.1"/>
    </source>
</evidence>
<feature type="region of interest" description="Disordered" evidence="1">
    <location>
        <begin position="64"/>
        <end position="125"/>
    </location>
</feature>
<dbReference type="InParanoid" id="A0A1Y2E758"/>
<keyword evidence="3" id="KW-1185">Reference proteome</keyword>
<reference evidence="2 3" key="1">
    <citation type="submission" date="2016-07" db="EMBL/GenBank/DDBJ databases">
        <title>Pervasive Adenine N6-methylation of Active Genes in Fungi.</title>
        <authorList>
            <consortium name="DOE Joint Genome Institute"/>
            <person name="Mondo S.J."/>
            <person name="Dannebaum R.O."/>
            <person name="Kuo R.C."/>
            <person name="Labutti K."/>
            <person name="Haridas S."/>
            <person name="Kuo A."/>
            <person name="Salamov A."/>
            <person name="Ahrendt S.R."/>
            <person name="Lipzen A."/>
            <person name="Sullivan W."/>
            <person name="Andreopoulos W.B."/>
            <person name="Clum A."/>
            <person name="Lindquist E."/>
            <person name="Daum C."/>
            <person name="Ramamoorthy G.K."/>
            <person name="Gryganskyi A."/>
            <person name="Culley D."/>
            <person name="Magnuson J.K."/>
            <person name="James T.Y."/>
            <person name="O'Malley M.A."/>
            <person name="Stajich J.E."/>
            <person name="Spatafora J.W."/>
            <person name="Visel A."/>
            <person name="Grigoriev I.V."/>
        </authorList>
    </citation>
    <scope>NUCLEOTIDE SEQUENCE [LARGE SCALE GENOMIC DNA]</scope>
    <source>
        <strain evidence="2 3">CBS 129021</strain>
    </source>
</reference>
<feature type="compositionally biased region" description="Polar residues" evidence="1">
    <location>
        <begin position="103"/>
        <end position="112"/>
    </location>
</feature>
<feature type="compositionally biased region" description="Basic and acidic residues" evidence="1">
    <location>
        <begin position="91"/>
        <end position="101"/>
    </location>
</feature>
<dbReference type="Proteomes" id="UP000193689">
    <property type="component" value="Unassembled WGS sequence"/>
</dbReference>
<sequence length="125" mass="13886">MDPLSIATSCLALLTAVGKTSFTITHFVRRCREAPTDRTAARSEQDSMVQRYLNCATSYAEDSYEDLSHAPAPDSIHEEEGTESVLAGRNLHGETSNDHQRQNGHVLNQPLTINKEESRNVDQET</sequence>
<accession>A0A1Y2E758</accession>
<proteinExistence type="predicted"/>
<organism evidence="2 3">
    <name type="scientific">Pseudomassariella vexata</name>
    <dbReference type="NCBI Taxonomy" id="1141098"/>
    <lineage>
        <taxon>Eukaryota</taxon>
        <taxon>Fungi</taxon>
        <taxon>Dikarya</taxon>
        <taxon>Ascomycota</taxon>
        <taxon>Pezizomycotina</taxon>
        <taxon>Sordariomycetes</taxon>
        <taxon>Xylariomycetidae</taxon>
        <taxon>Amphisphaeriales</taxon>
        <taxon>Pseudomassariaceae</taxon>
        <taxon>Pseudomassariella</taxon>
    </lineage>
</organism>
<comment type="caution">
    <text evidence="2">The sequence shown here is derived from an EMBL/GenBank/DDBJ whole genome shotgun (WGS) entry which is preliminary data.</text>
</comment>
<evidence type="ECO:0000256" key="1">
    <source>
        <dbReference type="SAM" id="MobiDB-lite"/>
    </source>
</evidence>